<dbReference type="EMBL" id="CM017880">
    <property type="protein sequence ID" value="KAG1361273.1"/>
    <property type="molecule type" value="Genomic_DNA"/>
</dbReference>
<name>A0A8K0IJV6_COCNU</name>
<feature type="region of interest" description="Disordered" evidence="1">
    <location>
        <begin position="227"/>
        <end position="262"/>
    </location>
</feature>
<protein>
    <submittedName>
        <fullName evidence="2">Mucin-2-like</fullName>
    </submittedName>
</protein>
<keyword evidence="3" id="KW-1185">Reference proteome</keyword>
<evidence type="ECO:0000313" key="2">
    <source>
        <dbReference type="EMBL" id="KAG1361273.1"/>
    </source>
</evidence>
<comment type="caution">
    <text evidence="2">The sequence shown here is derived from an EMBL/GenBank/DDBJ whole genome shotgun (WGS) entry which is preliminary data.</text>
</comment>
<dbReference type="AlphaFoldDB" id="A0A8K0IJV6"/>
<gene>
    <name evidence="2" type="ORF">COCNU_09G007360</name>
</gene>
<feature type="compositionally biased region" description="Polar residues" evidence="1">
    <location>
        <begin position="106"/>
        <end position="119"/>
    </location>
</feature>
<evidence type="ECO:0000313" key="3">
    <source>
        <dbReference type="Proteomes" id="UP000797356"/>
    </source>
</evidence>
<dbReference type="Proteomes" id="UP000797356">
    <property type="component" value="Chromosome 9"/>
</dbReference>
<dbReference type="OrthoDB" id="10565268at2759"/>
<reference evidence="2" key="1">
    <citation type="journal article" date="2017" name="Gigascience">
        <title>The genome draft of coconut (Cocos nucifera).</title>
        <authorList>
            <person name="Xiao Y."/>
            <person name="Xu P."/>
            <person name="Fan H."/>
            <person name="Baudouin L."/>
            <person name="Xia W."/>
            <person name="Bocs S."/>
            <person name="Xu J."/>
            <person name="Li Q."/>
            <person name="Guo A."/>
            <person name="Zhou L."/>
            <person name="Li J."/>
            <person name="Wu Y."/>
            <person name="Ma Z."/>
            <person name="Armero A."/>
            <person name="Issali A.E."/>
            <person name="Liu N."/>
            <person name="Peng M."/>
            <person name="Yang Y."/>
        </authorList>
    </citation>
    <scope>NUCLEOTIDE SEQUENCE</scope>
    <source>
        <tissue evidence="2">Spear leaf of Hainan Tall coconut</tissue>
    </source>
</reference>
<feature type="compositionally biased region" description="Polar residues" evidence="1">
    <location>
        <begin position="72"/>
        <end position="93"/>
    </location>
</feature>
<accession>A0A8K0IJV6</accession>
<reference evidence="2" key="2">
    <citation type="submission" date="2019-07" db="EMBL/GenBank/DDBJ databases">
        <authorList>
            <person name="Yang Y."/>
            <person name="Bocs S."/>
            <person name="Baudouin L."/>
        </authorList>
    </citation>
    <scope>NUCLEOTIDE SEQUENCE</scope>
    <source>
        <tissue evidence="2">Spear leaf of Hainan Tall coconut</tissue>
    </source>
</reference>
<feature type="compositionally biased region" description="Basic residues" evidence="1">
    <location>
        <begin position="1"/>
        <end position="16"/>
    </location>
</feature>
<proteinExistence type="predicted"/>
<feature type="region of interest" description="Disordered" evidence="1">
    <location>
        <begin position="1"/>
        <end position="131"/>
    </location>
</feature>
<organism evidence="2 3">
    <name type="scientific">Cocos nucifera</name>
    <name type="common">Coconut palm</name>
    <dbReference type="NCBI Taxonomy" id="13894"/>
    <lineage>
        <taxon>Eukaryota</taxon>
        <taxon>Viridiplantae</taxon>
        <taxon>Streptophyta</taxon>
        <taxon>Embryophyta</taxon>
        <taxon>Tracheophyta</taxon>
        <taxon>Spermatophyta</taxon>
        <taxon>Magnoliopsida</taxon>
        <taxon>Liliopsida</taxon>
        <taxon>Arecaceae</taxon>
        <taxon>Arecoideae</taxon>
        <taxon>Cocoseae</taxon>
        <taxon>Attaleinae</taxon>
        <taxon>Cocos</taxon>
    </lineage>
</organism>
<feature type="compositionally biased region" description="Low complexity" evidence="1">
    <location>
        <begin position="27"/>
        <end position="64"/>
    </location>
</feature>
<evidence type="ECO:0000256" key="1">
    <source>
        <dbReference type="SAM" id="MobiDB-lite"/>
    </source>
</evidence>
<feature type="compositionally biased region" description="Low complexity" evidence="1">
    <location>
        <begin position="120"/>
        <end position="131"/>
    </location>
</feature>
<feature type="compositionally biased region" description="Gly residues" evidence="1">
    <location>
        <begin position="232"/>
        <end position="262"/>
    </location>
</feature>
<sequence>MAPKKNNKGRRQRSKTPGRTSASDPNPIATSPSASAPSGDATTASLVPSSASPSTPPTTTTTDTQLIPSAPPQTTALLPSSPSHLTATTQPLSSAPPLPIRKTHQEPISCSSDGATTTDLAGPSTAPSASAASTDDFFLSLFATAVEGAMAALQIAKEEDPAELQGMVANSFGLRLDDVESILDCFLGLAEHMKGDAQLKAALEAFGNVEALKSTVKVAGMMLAERKKRDGSGGSCGGSKGDGGGPDSGSGEGDGEGGGVSV</sequence>